<keyword evidence="7" id="KW-0325">Glycoprotein</keyword>
<dbReference type="GO" id="GO:0007399">
    <property type="term" value="P:nervous system development"/>
    <property type="evidence" value="ECO:0007669"/>
    <property type="project" value="TreeGrafter"/>
</dbReference>
<feature type="domain" description="GDNF/GAS1" evidence="9">
    <location>
        <begin position="1"/>
        <end position="66"/>
    </location>
</feature>
<dbReference type="SUPFAM" id="SSF110035">
    <property type="entry name" value="GDNF receptor-like"/>
    <property type="match status" value="1"/>
</dbReference>
<dbReference type="GO" id="GO:0043235">
    <property type="term" value="C:receptor complex"/>
    <property type="evidence" value="ECO:0007669"/>
    <property type="project" value="TreeGrafter"/>
</dbReference>
<comment type="subcellular location">
    <subcellularLocation>
        <location evidence="1">Cell membrane</location>
    </subcellularLocation>
</comment>
<evidence type="ECO:0000259" key="9">
    <source>
        <dbReference type="SMART" id="SM00907"/>
    </source>
</evidence>
<dbReference type="GO" id="GO:0038023">
    <property type="term" value="F:signaling receptor activity"/>
    <property type="evidence" value="ECO:0007669"/>
    <property type="project" value="InterPro"/>
</dbReference>
<comment type="similarity">
    <text evidence="2">Belongs to the GDNFR family.</text>
</comment>
<accession>A0A7J6AGI4</accession>
<dbReference type="Gene3D" id="1.10.220.110">
    <property type="entry name" value="GDNF binding domain"/>
    <property type="match status" value="1"/>
</dbReference>
<dbReference type="PRINTS" id="PR01316">
    <property type="entry name" value="GDNFRECEPTOR"/>
</dbReference>
<dbReference type="AlphaFoldDB" id="A0A7J6AGI4"/>
<reference evidence="10 11" key="1">
    <citation type="submission" date="2020-02" db="EMBL/GenBank/DDBJ databases">
        <title>A chromosome-scale genome assembly of the black bullhead catfish (Ameiurus melas).</title>
        <authorList>
            <person name="Wen M."/>
            <person name="Zham M."/>
            <person name="Cabau C."/>
            <person name="Klopp C."/>
            <person name="Donnadieu C."/>
            <person name="Roques C."/>
            <person name="Bouchez O."/>
            <person name="Lampietro C."/>
            <person name="Jouanno E."/>
            <person name="Herpin A."/>
            <person name="Louis A."/>
            <person name="Berthelot C."/>
            <person name="Parey E."/>
            <person name="Roest-Crollius H."/>
            <person name="Braasch I."/>
            <person name="Postlethwait J."/>
            <person name="Robinson-Rechavi M."/>
            <person name="Echchiki A."/>
            <person name="Begum T."/>
            <person name="Montfort J."/>
            <person name="Schartl M."/>
            <person name="Bobe J."/>
            <person name="Guiguen Y."/>
        </authorList>
    </citation>
    <scope>NUCLEOTIDE SEQUENCE [LARGE SCALE GENOMIC DNA]</scope>
    <source>
        <strain evidence="10">M_S1</strain>
        <tissue evidence="10">Blood</tissue>
    </source>
</reference>
<evidence type="ECO:0000313" key="11">
    <source>
        <dbReference type="Proteomes" id="UP000593565"/>
    </source>
</evidence>
<evidence type="ECO:0000256" key="1">
    <source>
        <dbReference type="ARBA" id="ARBA00004236"/>
    </source>
</evidence>
<organism evidence="10 11">
    <name type="scientific">Ameiurus melas</name>
    <name type="common">Black bullhead</name>
    <name type="synonym">Silurus melas</name>
    <dbReference type="NCBI Taxonomy" id="219545"/>
    <lineage>
        <taxon>Eukaryota</taxon>
        <taxon>Metazoa</taxon>
        <taxon>Chordata</taxon>
        <taxon>Craniata</taxon>
        <taxon>Vertebrata</taxon>
        <taxon>Euteleostomi</taxon>
        <taxon>Actinopterygii</taxon>
        <taxon>Neopterygii</taxon>
        <taxon>Teleostei</taxon>
        <taxon>Ostariophysi</taxon>
        <taxon>Siluriformes</taxon>
        <taxon>Ictaluridae</taxon>
        <taxon>Ameiurus</taxon>
    </lineage>
</organism>
<keyword evidence="5" id="KW-0472">Membrane</keyword>
<proteinExistence type="inferred from homology"/>
<evidence type="ECO:0000256" key="4">
    <source>
        <dbReference type="ARBA" id="ARBA00022729"/>
    </source>
</evidence>
<name>A0A7J6AGI4_AMEME</name>
<feature type="compositionally biased region" description="Basic and acidic residues" evidence="8">
    <location>
        <begin position="87"/>
        <end position="99"/>
    </location>
</feature>
<dbReference type="Pfam" id="PF02351">
    <property type="entry name" value="GDNF"/>
    <property type="match status" value="1"/>
</dbReference>
<dbReference type="PANTHER" id="PTHR10269:SF2">
    <property type="entry name" value="GDNF FAMILY RECEPTOR ALPHA-4"/>
    <property type="match status" value="1"/>
</dbReference>
<evidence type="ECO:0000256" key="6">
    <source>
        <dbReference type="ARBA" id="ARBA00023170"/>
    </source>
</evidence>
<dbReference type="EMBL" id="JAAGNN010000013">
    <property type="protein sequence ID" value="KAF4081127.1"/>
    <property type="molecule type" value="Genomic_DNA"/>
</dbReference>
<dbReference type="GO" id="GO:0009897">
    <property type="term" value="C:external side of plasma membrane"/>
    <property type="evidence" value="ECO:0007669"/>
    <property type="project" value="TreeGrafter"/>
</dbReference>
<sequence>QSSSGCKHGNYAACLVAYTGLIGSPITPNYAENTTSNVSPWCTCSASGSQRQQCTQFLDYFTNNICLNNALLMFGNGMDQSPTASQTDRRISVTDRDTRNSSSGFVSMDTEENIASPTISTQDTERGRLWGDSTIPFNTHRNSSQVSTRECLPIIICLLLTLLLSYDQ</sequence>
<keyword evidence="3" id="KW-1003">Cell membrane</keyword>
<dbReference type="InterPro" id="IPR016017">
    <property type="entry name" value="GDNF/GAS1"/>
</dbReference>
<feature type="non-terminal residue" evidence="10">
    <location>
        <position position="168"/>
    </location>
</feature>
<dbReference type="PANTHER" id="PTHR10269">
    <property type="entry name" value="GDNF RECEPTOR ALPHA"/>
    <property type="match status" value="1"/>
</dbReference>
<feature type="region of interest" description="Disordered" evidence="8">
    <location>
        <begin position="82"/>
        <end position="105"/>
    </location>
</feature>
<evidence type="ECO:0000256" key="8">
    <source>
        <dbReference type="SAM" id="MobiDB-lite"/>
    </source>
</evidence>
<comment type="caution">
    <text evidence="10">The sequence shown here is derived from an EMBL/GenBank/DDBJ whole genome shotgun (WGS) entry which is preliminary data.</text>
</comment>
<evidence type="ECO:0000256" key="5">
    <source>
        <dbReference type="ARBA" id="ARBA00023136"/>
    </source>
</evidence>
<evidence type="ECO:0000256" key="7">
    <source>
        <dbReference type="ARBA" id="ARBA00023180"/>
    </source>
</evidence>
<evidence type="ECO:0000256" key="2">
    <source>
        <dbReference type="ARBA" id="ARBA00005961"/>
    </source>
</evidence>
<gene>
    <name evidence="10" type="ORF">AMELA_G00157880</name>
</gene>
<dbReference type="Proteomes" id="UP000593565">
    <property type="component" value="Unassembled WGS sequence"/>
</dbReference>
<keyword evidence="6" id="KW-0675">Receptor</keyword>
<evidence type="ECO:0000256" key="3">
    <source>
        <dbReference type="ARBA" id="ARBA00022475"/>
    </source>
</evidence>
<dbReference type="SMART" id="SM00907">
    <property type="entry name" value="GDNF"/>
    <property type="match status" value="1"/>
</dbReference>
<keyword evidence="11" id="KW-1185">Reference proteome</keyword>
<evidence type="ECO:0000313" key="10">
    <source>
        <dbReference type="EMBL" id="KAF4081127.1"/>
    </source>
</evidence>
<protein>
    <recommendedName>
        <fullName evidence="9">GDNF/GAS1 domain-containing protein</fullName>
    </recommendedName>
</protein>
<dbReference type="GO" id="GO:0007169">
    <property type="term" value="P:cell surface receptor protein tyrosine kinase signaling pathway"/>
    <property type="evidence" value="ECO:0007669"/>
    <property type="project" value="UniProtKB-ARBA"/>
</dbReference>
<dbReference type="InterPro" id="IPR003438">
    <property type="entry name" value="GDNF_rcpt"/>
</dbReference>
<dbReference type="InterPro" id="IPR037193">
    <property type="entry name" value="GDNF_alpha"/>
</dbReference>
<keyword evidence="4" id="KW-0732">Signal</keyword>